<feature type="compositionally biased region" description="Low complexity" evidence="4">
    <location>
        <begin position="14"/>
        <end position="24"/>
    </location>
</feature>
<dbReference type="Gene3D" id="4.10.280.10">
    <property type="entry name" value="Helix-loop-helix DNA-binding domain"/>
    <property type="match status" value="1"/>
</dbReference>
<dbReference type="GO" id="GO:0046983">
    <property type="term" value="F:protein dimerization activity"/>
    <property type="evidence" value="ECO:0007669"/>
    <property type="project" value="InterPro"/>
</dbReference>
<dbReference type="PROSITE" id="PS50888">
    <property type="entry name" value="BHLH"/>
    <property type="match status" value="1"/>
</dbReference>
<keyword evidence="1" id="KW-0238">DNA-binding</keyword>
<dbReference type="InterPro" id="IPR036638">
    <property type="entry name" value="HLH_DNA-bd_sf"/>
</dbReference>
<dbReference type="CDD" id="cd11398">
    <property type="entry name" value="bHLHzip_scCBP1"/>
    <property type="match status" value="1"/>
</dbReference>
<keyword evidence="7" id="KW-1185">Reference proteome</keyword>
<dbReference type="Proteomes" id="UP000799439">
    <property type="component" value="Unassembled WGS sequence"/>
</dbReference>
<feature type="region of interest" description="Disordered" evidence="4">
    <location>
        <begin position="1"/>
        <end position="76"/>
    </location>
</feature>
<dbReference type="AlphaFoldDB" id="A0A9P4JC49"/>
<dbReference type="GO" id="GO:0005634">
    <property type="term" value="C:nucleus"/>
    <property type="evidence" value="ECO:0007669"/>
    <property type="project" value="TreeGrafter"/>
</dbReference>
<dbReference type="OrthoDB" id="71302at2759"/>
<keyword evidence="3" id="KW-0175">Coiled coil</keyword>
<feature type="domain" description="BHLH" evidence="5">
    <location>
        <begin position="201"/>
        <end position="249"/>
    </location>
</feature>
<evidence type="ECO:0000256" key="3">
    <source>
        <dbReference type="SAM" id="Coils"/>
    </source>
</evidence>
<dbReference type="PANTHER" id="PTHR47787">
    <property type="entry name" value="CENTROMERE-BINDING PROTEIN 1"/>
    <property type="match status" value="1"/>
</dbReference>
<keyword evidence="2" id="KW-0539">Nucleus</keyword>
<reference evidence="6" key="1">
    <citation type="journal article" date="2020" name="Stud. Mycol.">
        <title>101 Dothideomycetes genomes: a test case for predicting lifestyles and emergence of pathogens.</title>
        <authorList>
            <person name="Haridas S."/>
            <person name="Albert R."/>
            <person name="Binder M."/>
            <person name="Bloem J."/>
            <person name="Labutti K."/>
            <person name="Salamov A."/>
            <person name="Andreopoulos B."/>
            <person name="Baker S."/>
            <person name="Barry K."/>
            <person name="Bills G."/>
            <person name="Bluhm B."/>
            <person name="Cannon C."/>
            <person name="Castanera R."/>
            <person name="Culley D."/>
            <person name="Daum C."/>
            <person name="Ezra D."/>
            <person name="Gonzalez J."/>
            <person name="Henrissat B."/>
            <person name="Kuo A."/>
            <person name="Liang C."/>
            <person name="Lipzen A."/>
            <person name="Lutzoni F."/>
            <person name="Magnuson J."/>
            <person name="Mondo S."/>
            <person name="Nolan M."/>
            <person name="Ohm R."/>
            <person name="Pangilinan J."/>
            <person name="Park H.-J."/>
            <person name="Ramirez L."/>
            <person name="Alfaro M."/>
            <person name="Sun H."/>
            <person name="Tritt A."/>
            <person name="Yoshinaga Y."/>
            <person name="Zwiers L.-H."/>
            <person name="Turgeon B."/>
            <person name="Goodwin S."/>
            <person name="Spatafora J."/>
            <person name="Crous P."/>
            <person name="Grigoriev I."/>
        </authorList>
    </citation>
    <scope>NUCLEOTIDE SEQUENCE</scope>
    <source>
        <strain evidence="6">CBS 260.36</strain>
    </source>
</reference>
<dbReference type="Pfam" id="PF00010">
    <property type="entry name" value="HLH"/>
    <property type="match status" value="1"/>
</dbReference>
<gene>
    <name evidence="6" type="ORF">K461DRAFT_275237</name>
</gene>
<dbReference type="PANTHER" id="PTHR47787:SF1">
    <property type="entry name" value="CENTROMERE-BINDING PROTEIN 1"/>
    <property type="match status" value="1"/>
</dbReference>
<dbReference type="InterPro" id="IPR011598">
    <property type="entry name" value="bHLH_dom"/>
</dbReference>
<accession>A0A9P4JC49</accession>
<dbReference type="SMART" id="SM00353">
    <property type="entry name" value="HLH"/>
    <property type="match status" value="1"/>
</dbReference>
<organism evidence="6 7">
    <name type="scientific">Myriangium duriaei CBS 260.36</name>
    <dbReference type="NCBI Taxonomy" id="1168546"/>
    <lineage>
        <taxon>Eukaryota</taxon>
        <taxon>Fungi</taxon>
        <taxon>Dikarya</taxon>
        <taxon>Ascomycota</taxon>
        <taxon>Pezizomycotina</taxon>
        <taxon>Dothideomycetes</taxon>
        <taxon>Dothideomycetidae</taxon>
        <taxon>Myriangiales</taxon>
        <taxon>Myriangiaceae</taxon>
        <taxon>Myriangium</taxon>
    </lineage>
</organism>
<feature type="region of interest" description="Disordered" evidence="4">
    <location>
        <begin position="99"/>
        <end position="211"/>
    </location>
</feature>
<evidence type="ECO:0000256" key="1">
    <source>
        <dbReference type="ARBA" id="ARBA00023125"/>
    </source>
</evidence>
<protein>
    <recommendedName>
        <fullName evidence="5">BHLH domain-containing protein</fullName>
    </recommendedName>
</protein>
<dbReference type="SUPFAM" id="SSF47459">
    <property type="entry name" value="HLH, helix-loop-helix DNA-binding domain"/>
    <property type="match status" value="1"/>
</dbReference>
<evidence type="ECO:0000256" key="4">
    <source>
        <dbReference type="SAM" id="MobiDB-lite"/>
    </source>
</evidence>
<evidence type="ECO:0000259" key="5">
    <source>
        <dbReference type="PROSITE" id="PS50888"/>
    </source>
</evidence>
<feature type="coiled-coil region" evidence="3">
    <location>
        <begin position="271"/>
        <end position="298"/>
    </location>
</feature>
<feature type="compositionally biased region" description="Basic and acidic residues" evidence="4">
    <location>
        <begin position="134"/>
        <end position="143"/>
    </location>
</feature>
<evidence type="ECO:0000313" key="7">
    <source>
        <dbReference type="Proteomes" id="UP000799439"/>
    </source>
</evidence>
<dbReference type="GO" id="GO:0003677">
    <property type="term" value="F:DNA binding"/>
    <property type="evidence" value="ECO:0007669"/>
    <property type="project" value="UniProtKB-KW"/>
</dbReference>
<dbReference type="InterPro" id="IPR047206">
    <property type="entry name" value="bHLHzip_scCBP1-like"/>
</dbReference>
<name>A0A9P4JC49_9PEZI</name>
<feature type="compositionally biased region" description="Pro residues" evidence="4">
    <location>
        <begin position="144"/>
        <end position="160"/>
    </location>
</feature>
<dbReference type="EMBL" id="ML996082">
    <property type="protein sequence ID" value="KAF2156139.1"/>
    <property type="molecule type" value="Genomic_DNA"/>
</dbReference>
<evidence type="ECO:0000313" key="6">
    <source>
        <dbReference type="EMBL" id="KAF2156139.1"/>
    </source>
</evidence>
<proteinExistence type="predicted"/>
<sequence>MPAVTKRKRDQLDHGAGARPAPHHAGADFVPYMEHHGDGDMELAEALTKHNKSGEVPGGPPGLNAGDGSGHSVSDTANAALHFPMPTAPASESNFLVHEDSADHSEPAPEPSFDLGSPNPRATSGSAAPDSEFNVDHIKDTGPPHEPAPPVQSPHPPKANPGPQAATGAAPHSPSASPADDENAGSPANRHKVGSEEWAASRRLAHKEVERRRREAINDGISELGKIVPGAERNKGSILHRAVLYINELKERQTQTEQKNNLEKMVFEQAIAEVTGSADKLKADVRRLESELERWRSAARASGVALDDR</sequence>
<comment type="caution">
    <text evidence="6">The sequence shown here is derived from an EMBL/GenBank/DDBJ whole genome shotgun (WGS) entry which is preliminary data.</text>
</comment>
<evidence type="ECO:0000256" key="2">
    <source>
        <dbReference type="ARBA" id="ARBA00023242"/>
    </source>
</evidence>
<feature type="compositionally biased region" description="Low complexity" evidence="4">
    <location>
        <begin position="165"/>
        <end position="178"/>
    </location>
</feature>
<dbReference type="GO" id="GO:0003700">
    <property type="term" value="F:DNA-binding transcription factor activity"/>
    <property type="evidence" value="ECO:0007669"/>
    <property type="project" value="InterPro"/>
</dbReference>